<dbReference type="AlphaFoldDB" id="G2QLP1"/>
<evidence type="ECO:0000313" key="3">
    <source>
        <dbReference type="Proteomes" id="UP000007322"/>
    </source>
</evidence>
<dbReference type="VEuPathDB" id="FungiDB:MYCTH_2310561"/>
<dbReference type="KEGG" id="mtm:MYCTH_2310561"/>
<proteinExistence type="predicted"/>
<keyword evidence="1" id="KW-0472">Membrane</keyword>
<name>G2QLP1_THET4</name>
<accession>G2QLP1</accession>
<keyword evidence="1" id="KW-0812">Transmembrane</keyword>
<evidence type="ECO:0000313" key="2">
    <source>
        <dbReference type="EMBL" id="AEO60871.1"/>
    </source>
</evidence>
<dbReference type="GeneID" id="11514175"/>
<reference evidence="2 3" key="1">
    <citation type="journal article" date="2011" name="Nat. Biotechnol.">
        <title>Comparative genomic analysis of the thermophilic biomass-degrading fungi Myceliophthora thermophila and Thielavia terrestris.</title>
        <authorList>
            <person name="Berka R.M."/>
            <person name="Grigoriev I.V."/>
            <person name="Otillar R."/>
            <person name="Salamov A."/>
            <person name="Grimwood J."/>
            <person name="Reid I."/>
            <person name="Ishmael N."/>
            <person name="John T."/>
            <person name="Darmond C."/>
            <person name="Moisan M.-C."/>
            <person name="Henrissat B."/>
            <person name="Coutinho P.M."/>
            <person name="Lombard V."/>
            <person name="Natvig D.O."/>
            <person name="Lindquist E."/>
            <person name="Schmutz J."/>
            <person name="Lucas S."/>
            <person name="Harris P."/>
            <person name="Powlowski J."/>
            <person name="Bellemare A."/>
            <person name="Taylor D."/>
            <person name="Butler G."/>
            <person name="de Vries R.P."/>
            <person name="Allijn I.E."/>
            <person name="van den Brink J."/>
            <person name="Ushinsky S."/>
            <person name="Storms R."/>
            <person name="Powell A.J."/>
            <person name="Paulsen I.T."/>
            <person name="Elbourne L.D.H."/>
            <person name="Baker S.E."/>
            <person name="Magnuson J."/>
            <person name="LaBoissiere S."/>
            <person name="Clutterbuck A.J."/>
            <person name="Martinez D."/>
            <person name="Wogulis M."/>
            <person name="de Leon A.L."/>
            <person name="Rey M.W."/>
            <person name="Tsang A."/>
        </authorList>
    </citation>
    <scope>NUCLEOTIDE SEQUENCE [LARGE SCALE GENOMIC DNA]</scope>
    <source>
        <strain evidence="3">ATCC 42464 / BCRC 31852 / DSM 1799</strain>
    </source>
</reference>
<gene>
    <name evidence="2" type="ORF">MYCTH_2310561</name>
</gene>
<organism evidence="2 3">
    <name type="scientific">Thermothelomyces thermophilus (strain ATCC 42464 / BCRC 31852 / DSM 1799)</name>
    <name type="common">Sporotrichum thermophile</name>
    <dbReference type="NCBI Taxonomy" id="573729"/>
    <lineage>
        <taxon>Eukaryota</taxon>
        <taxon>Fungi</taxon>
        <taxon>Dikarya</taxon>
        <taxon>Ascomycota</taxon>
        <taxon>Pezizomycotina</taxon>
        <taxon>Sordariomycetes</taxon>
        <taxon>Sordariomycetidae</taxon>
        <taxon>Sordariales</taxon>
        <taxon>Chaetomiaceae</taxon>
        <taxon>Thermothelomyces</taxon>
    </lineage>
</organism>
<keyword evidence="3" id="KW-1185">Reference proteome</keyword>
<dbReference type="Proteomes" id="UP000007322">
    <property type="component" value="Chromosome 6"/>
</dbReference>
<feature type="transmembrane region" description="Helical" evidence="1">
    <location>
        <begin position="12"/>
        <end position="30"/>
    </location>
</feature>
<evidence type="ECO:0000256" key="1">
    <source>
        <dbReference type="SAM" id="Phobius"/>
    </source>
</evidence>
<dbReference type="HOGENOM" id="CLU_2160154_0_0_1"/>
<protein>
    <submittedName>
        <fullName evidence="2">Uncharacterized protein</fullName>
    </submittedName>
</protein>
<keyword evidence="1" id="KW-1133">Transmembrane helix</keyword>
<dbReference type="InParanoid" id="G2QLP1"/>
<dbReference type="RefSeq" id="XP_003666116.1">
    <property type="nucleotide sequence ID" value="XM_003666068.1"/>
</dbReference>
<dbReference type="EMBL" id="CP003007">
    <property type="protein sequence ID" value="AEO60871.1"/>
    <property type="molecule type" value="Genomic_DNA"/>
</dbReference>
<sequence length="111" mass="12960">MPESKPLLCFRVFFPFVFLSMVAFLAVYLFPAAFPARDLFTFSALLEMMKPVFVQVGQPMRWRLSTLVEMWSRCTRMLGGSPAFTEWMEPWSSQVQASNPAIVRYVYRNYP</sequence>